<keyword evidence="7" id="KW-0472">Membrane</keyword>
<feature type="domain" description="Metallo-beta-lactamase" evidence="8">
    <location>
        <begin position="30"/>
        <end position="198"/>
    </location>
</feature>
<evidence type="ECO:0000256" key="5">
    <source>
        <dbReference type="ARBA" id="ARBA00044690"/>
    </source>
</evidence>
<evidence type="ECO:0000313" key="9">
    <source>
        <dbReference type="EMBL" id="CAG6611229.1"/>
    </source>
</evidence>
<evidence type="ECO:0000256" key="4">
    <source>
        <dbReference type="ARBA" id="ARBA00032988"/>
    </source>
</evidence>
<dbReference type="SMART" id="SM00849">
    <property type="entry name" value="Lactamase_B"/>
    <property type="match status" value="1"/>
</dbReference>
<evidence type="ECO:0000259" key="8">
    <source>
        <dbReference type="SMART" id="SM00849"/>
    </source>
</evidence>
<comment type="subcellular location">
    <subcellularLocation>
        <location evidence="1">Cytoplasm</location>
        <location evidence="1">Cytosol</location>
    </subcellularLocation>
</comment>
<accession>A0A8D8PRD0</accession>
<evidence type="ECO:0000256" key="1">
    <source>
        <dbReference type="ARBA" id="ARBA00004514"/>
    </source>
</evidence>
<comment type="catalytic activity">
    <reaction evidence="5">
        <text>a ribonucleotidyl-ribonucleotide-RNA + H2O = a 3'-end ribonucleotide-RNA + a 5'-end 5'-phospho-ribonucleoside-RNA + H(+)</text>
        <dbReference type="Rhea" id="RHEA:68096"/>
        <dbReference type="Rhea" id="RHEA-COMP:15179"/>
        <dbReference type="Rhea" id="RHEA-COMP:17355"/>
        <dbReference type="Rhea" id="RHEA-COMP:17428"/>
        <dbReference type="ChEBI" id="CHEBI:15377"/>
        <dbReference type="ChEBI" id="CHEBI:15378"/>
        <dbReference type="ChEBI" id="CHEBI:74896"/>
        <dbReference type="ChEBI" id="CHEBI:138282"/>
        <dbReference type="ChEBI" id="CHEBI:173118"/>
    </reaction>
    <physiologicalReaction direction="left-to-right" evidence="5">
        <dbReference type="Rhea" id="RHEA:68097"/>
    </physiologicalReaction>
</comment>
<dbReference type="InterPro" id="IPR039344">
    <property type="entry name" value="MBLAC1"/>
</dbReference>
<dbReference type="PANTHER" id="PTHR23200">
    <property type="entry name" value="METALLO-BETA-LACTAMASE DOMAIN-CONTAINING PROTEIN 1"/>
    <property type="match status" value="1"/>
</dbReference>
<evidence type="ECO:0000256" key="6">
    <source>
        <dbReference type="ARBA" id="ARBA00045869"/>
    </source>
</evidence>
<comment type="function">
    <text evidence="6">Endoribonuclease that catalyzes the hydrolysis of histone-coding pre-mRNA 3'-end. Involved in histone pre-mRNA processing during the S-phase of the cell cycle, which is required for entering/progressing through S-phase. Cleaves histone pre-mRNA at a major and a minor cleavage site after the 5'-ACCCA-3' and the 5'-ACCCACA-3' sequence, respectively, and located downstream of the stem-loop. May require the presence of the HDE element located at the histone pre-RNA 3'-end to avoid non-specific cleavage.</text>
</comment>
<dbReference type="InterPro" id="IPR001279">
    <property type="entry name" value="Metallo-B-lactamas"/>
</dbReference>
<dbReference type="Pfam" id="PF00753">
    <property type="entry name" value="Lactamase_B"/>
    <property type="match status" value="1"/>
</dbReference>
<keyword evidence="7" id="KW-1133">Transmembrane helix</keyword>
<keyword evidence="7" id="KW-0812">Transmembrane</keyword>
<reference evidence="9" key="1">
    <citation type="submission" date="2021-05" db="EMBL/GenBank/DDBJ databases">
        <authorList>
            <person name="Alioto T."/>
            <person name="Alioto T."/>
            <person name="Gomez Garrido J."/>
        </authorList>
    </citation>
    <scope>NUCLEOTIDE SEQUENCE</scope>
</reference>
<proteinExistence type="predicted"/>
<name>A0A8D8PRD0_9HEMI</name>
<dbReference type="Gene3D" id="3.60.15.10">
    <property type="entry name" value="Ribonuclease Z/Hydroxyacylglutathione hydrolase-like"/>
    <property type="match status" value="1"/>
</dbReference>
<dbReference type="SUPFAM" id="SSF56281">
    <property type="entry name" value="Metallo-hydrolase/oxidoreductase"/>
    <property type="match status" value="1"/>
</dbReference>
<dbReference type="PANTHER" id="PTHR23200:SF48">
    <property type="entry name" value="METALLO-BETA-LACTAMASE DOMAIN-CONTAINING PROTEIN 1"/>
    <property type="match status" value="1"/>
</dbReference>
<comment type="subunit">
    <text evidence="2">Homodimer.</text>
</comment>
<sequence length="265" mass="29587">MTTSTNSPYEVHVLFNGYSTVLDTGGMRANCSCTLITGGEHKIIVDTMTAWDGDRIVEALSKHNVTCQDISYVICTHGHSDHIGNNNLFKSATHIVGYSISEKGDLYHDPQFEDGEDYIIDDFIKVTPTPGHTLTDVSVLVETKDNQLIAIAGDLFEREEDLLDDTIWLELAGSEDDELQRTNRNKILLLADYIVPGHGPMFKVTESMKREARESEDLSLSVRPIGFNLALTAGEDDDIEMMMMMMIGRYLLTFYITCLVAPILL</sequence>
<evidence type="ECO:0000256" key="2">
    <source>
        <dbReference type="ARBA" id="ARBA00011738"/>
    </source>
</evidence>
<organism evidence="9">
    <name type="scientific">Cacopsylla melanoneura</name>
    <dbReference type="NCBI Taxonomy" id="428564"/>
    <lineage>
        <taxon>Eukaryota</taxon>
        <taxon>Metazoa</taxon>
        <taxon>Ecdysozoa</taxon>
        <taxon>Arthropoda</taxon>
        <taxon>Hexapoda</taxon>
        <taxon>Insecta</taxon>
        <taxon>Pterygota</taxon>
        <taxon>Neoptera</taxon>
        <taxon>Paraneoptera</taxon>
        <taxon>Hemiptera</taxon>
        <taxon>Sternorrhyncha</taxon>
        <taxon>Psylloidea</taxon>
        <taxon>Psyllidae</taxon>
        <taxon>Psyllinae</taxon>
        <taxon>Cacopsylla</taxon>
    </lineage>
</organism>
<protein>
    <recommendedName>
        <fullName evidence="3">Metallo-beta-lactamase domain-containing protein 1</fullName>
    </recommendedName>
    <alternativeName>
        <fullName evidence="4">Endoribonuclease MBLAC1</fullName>
    </alternativeName>
</protein>
<evidence type="ECO:0000256" key="7">
    <source>
        <dbReference type="SAM" id="Phobius"/>
    </source>
</evidence>
<dbReference type="AlphaFoldDB" id="A0A8D8PRD0"/>
<feature type="transmembrane region" description="Helical" evidence="7">
    <location>
        <begin position="247"/>
        <end position="264"/>
    </location>
</feature>
<evidence type="ECO:0000256" key="3">
    <source>
        <dbReference type="ARBA" id="ARBA00014856"/>
    </source>
</evidence>
<dbReference type="GO" id="GO:0031123">
    <property type="term" value="P:RNA 3'-end processing"/>
    <property type="evidence" value="ECO:0007669"/>
    <property type="project" value="UniProtKB-ARBA"/>
</dbReference>
<dbReference type="EMBL" id="HBUF01021047">
    <property type="protein sequence ID" value="CAG6611229.1"/>
    <property type="molecule type" value="Transcribed_RNA"/>
</dbReference>
<dbReference type="GO" id="GO:0005829">
    <property type="term" value="C:cytosol"/>
    <property type="evidence" value="ECO:0007669"/>
    <property type="project" value="UniProtKB-SubCell"/>
</dbReference>
<dbReference type="InterPro" id="IPR036866">
    <property type="entry name" value="RibonucZ/Hydroxyglut_hydro"/>
</dbReference>
<dbReference type="CDD" id="cd07711">
    <property type="entry name" value="MBLAC1-like_MBL-fold"/>
    <property type="match status" value="1"/>
</dbReference>